<dbReference type="EMBL" id="SDVB01000238">
    <property type="protein sequence ID" value="RYC11612.1"/>
    <property type="molecule type" value="Genomic_DNA"/>
</dbReference>
<dbReference type="PANTHER" id="PTHR39084:SF1">
    <property type="entry name" value="DUF4010 DOMAIN-CONTAINING PROTEIN"/>
    <property type="match status" value="1"/>
</dbReference>
<reference evidence="4 5" key="1">
    <citation type="submission" date="2019-01" db="EMBL/GenBank/DDBJ databases">
        <authorList>
            <person name="Deng T."/>
        </authorList>
    </citation>
    <scope>NUCLEOTIDE SEQUENCE [LARGE SCALE GENOMIC DNA]</scope>
    <source>
        <strain evidence="4 5">F8825</strain>
    </source>
</reference>
<feature type="transmembrane region" description="Helical" evidence="1">
    <location>
        <begin position="277"/>
        <end position="295"/>
    </location>
</feature>
<feature type="transmembrane region" description="Helical" evidence="1">
    <location>
        <begin position="401"/>
        <end position="421"/>
    </location>
</feature>
<feature type="transmembrane region" description="Helical" evidence="1">
    <location>
        <begin position="151"/>
        <end position="169"/>
    </location>
</feature>
<keyword evidence="1" id="KW-0472">Membrane</keyword>
<keyword evidence="5" id="KW-1185">Reference proteome</keyword>
<feature type="domain" description="DUF4010" evidence="3">
    <location>
        <begin position="190"/>
        <end position="391"/>
    </location>
</feature>
<protein>
    <submittedName>
        <fullName evidence="4">DUF4010 domain-containing protein</fullName>
    </submittedName>
</protein>
<feature type="transmembrane region" description="Helical" evidence="1">
    <location>
        <begin position="62"/>
        <end position="84"/>
    </location>
</feature>
<evidence type="ECO:0000259" key="3">
    <source>
        <dbReference type="Pfam" id="PF13194"/>
    </source>
</evidence>
<name>A0A4Q2SZW0_9HYPH</name>
<evidence type="ECO:0000259" key="2">
    <source>
        <dbReference type="Pfam" id="PF02308"/>
    </source>
</evidence>
<comment type="caution">
    <text evidence="4">The sequence shown here is derived from an EMBL/GenBank/DDBJ whole genome shotgun (WGS) entry which is preliminary data.</text>
</comment>
<feature type="transmembrane region" description="Helical" evidence="1">
    <location>
        <begin position="242"/>
        <end position="265"/>
    </location>
</feature>
<organism evidence="4 5">
    <name type="scientific">Ciceribacter ferrooxidans</name>
    <dbReference type="NCBI Taxonomy" id="2509717"/>
    <lineage>
        <taxon>Bacteria</taxon>
        <taxon>Pseudomonadati</taxon>
        <taxon>Pseudomonadota</taxon>
        <taxon>Alphaproteobacteria</taxon>
        <taxon>Hyphomicrobiales</taxon>
        <taxon>Rhizobiaceae</taxon>
        <taxon>Ciceribacter</taxon>
    </lineage>
</organism>
<dbReference type="InterPro" id="IPR025105">
    <property type="entry name" value="DUF4010"/>
</dbReference>
<keyword evidence="1" id="KW-0812">Transmembrane</keyword>
<dbReference type="Pfam" id="PF13194">
    <property type="entry name" value="DUF4010"/>
    <property type="match status" value="1"/>
</dbReference>
<gene>
    <name evidence="4" type="ORF">EUU22_11055</name>
</gene>
<feature type="transmembrane region" description="Helical" evidence="1">
    <location>
        <begin position="316"/>
        <end position="334"/>
    </location>
</feature>
<keyword evidence="1" id="KW-1133">Transmembrane helix</keyword>
<dbReference type="Proteomes" id="UP000291088">
    <property type="component" value="Unassembled WGS sequence"/>
</dbReference>
<dbReference type="OrthoDB" id="9813718at2"/>
<evidence type="ECO:0000256" key="1">
    <source>
        <dbReference type="SAM" id="Phobius"/>
    </source>
</evidence>
<feature type="transmembrane region" description="Helical" evidence="1">
    <location>
        <begin position="96"/>
        <end position="115"/>
    </location>
</feature>
<dbReference type="RefSeq" id="WP_129332824.1">
    <property type="nucleotide sequence ID" value="NZ_SDVB01000238.1"/>
</dbReference>
<feature type="transmembrane region" description="Helical" evidence="1">
    <location>
        <begin position="340"/>
        <end position="362"/>
    </location>
</feature>
<feature type="transmembrane region" description="Helical" evidence="1">
    <location>
        <begin position="38"/>
        <end position="56"/>
    </location>
</feature>
<feature type="domain" description="MgtC/SapB/SrpB/YhiD N-terminal" evidence="2">
    <location>
        <begin position="10"/>
        <end position="141"/>
    </location>
</feature>
<dbReference type="PANTHER" id="PTHR39084">
    <property type="entry name" value="MEMBRANE PROTEIN-RELATED"/>
    <property type="match status" value="1"/>
</dbReference>
<dbReference type="AlphaFoldDB" id="A0A4Q2SZW0"/>
<proteinExistence type="predicted"/>
<dbReference type="Pfam" id="PF02308">
    <property type="entry name" value="MgtC"/>
    <property type="match status" value="1"/>
</dbReference>
<sequence length="422" mass="42330">MDEIELYQRLGLAIAIGAAVGVERHWRAKDEPEGARAAGIRTFTMIGMTGGVAGLVEKYLPSGVAGSGIAVTGFLVAMTLVVAVFELREAIASKSFSVTSVVAAMLTFGLGVVAVLGNMTLASAGGVALLAILAAKQFLHQAIQRLQWVELRSAVILLTMTFVLLPVIPKEPIGPFGGVSPASLVLVAITLASISFVGYVAVRILGSSRGDLVAGAIGGLVSSTGATIAFARRARDGEPNRTLAAGVIAAGAVSLARTAFLVGTLAPSLLPSLLPPLGVGGAVMTVYALVLAARVPSGDGARMPQNPFELSAVAKMALLLVAVAFLARAAAAYFGATGLILAAGLTGLADIDATTVAVAGMLPTLDRETAVEAIGVAVLANTAAKAVYASALAGGAFGRHLWAASILASLAASVVLLASLAS</sequence>
<dbReference type="InterPro" id="IPR049177">
    <property type="entry name" value="MgtC_SapB_SrpB_YhiD_N"/>
</dbReference>
<feature type="transmembrane region" description="Helical" evidence="1">
    <location>
        <begin position="181"/>
        <end position="202"/>
    </location>
</feature>
<accession>A0A4Q2SZW0</accession>
<evidence type="ECO:0000313" key="4">
    <source>
        <dbReference type="EMBL" id="RYC11612.1"/>
    </source>
</evidence>
<evidence type="ECO:0000313" key="5">
    <source>
        <dbReference type="Proteomes" id="UP000291088"/>
    </source>
</evidence>